<dbReference type="GeneID" id="19323786"/>
<name>R8BPJ3_PHAM7</name>
<protein>
    <submittedName>
        <fullName evidence="5">Putative p53-like transcription protein</fullName>
    </submittedName>
</protein>
<dbReference type="HOGENOM" id="CLU_026383_1_1_1"/>
<proteinExistence type="predicted"/>
<dbReference type="PANTHER" id="PTHR35144">
    <property type="entry name" value="MEIOSIS-SPECIFIC TRANSCRIPTION FACTOR NDT80"/>
    <property type="match status" value="1"/>
</dbReference>
<evidence type="ECO:0000313" key="6">
    <source>
        <dbReference type="Proteomes" id="UP000014074"/>
    </source>
</evidence>
<gene>
    <name evidence="5" type="ORF">UCRPA7_3437</name>
</gene>
<dbReference type="OrthoDB" id="2288358at2759"/>
<sequence length="426" mass="46798">MDPSGYGSKSQQNIPPLLPLTQLGTLTYADANSGGQPIKIEINGTIDKGFFLADNEWTCYRRNYFSCVCSYNLTPYYPNSVMQWTDSASQQTYRVYGFAMSISALVADSEGHTIELVQHTPKRDKGPIAAPDKVRLNPKPPQAQHHPLNHFGQPDMGMAGSSRMYEQSGGYGAQQGSLPIEHTFERIQFKQATANNGKRRAAQQYYHLMVELYADIGPQGNDQYKKIAYRKSEKMIVRGRSPGHYQSERRGSTSSGPGGSAGSMGGYAGSQVMGGDYGGPNSGLLGGGYAAPYDTRNTGHYRTHHELPGDPMLTADDAKAISEPKEYQYYPHAIYENNQDPRQNPVEMFPSQRNEPATTLPHMASGLDYASKTKSEYDQVLPSLFYPGQAYHQRGCGRFEGKSSSGGYYPAAAMIHPPTSSGMNMT</sequence>
<keyword evidence="6" id="KW-1185">Reference proteome</keyword>
<evidence type="ECO:0000256" key="3">
    <source>
        <dbReference type="SAM" id="MobiDB-lite"/>
    </source>
</evidence>
<feature type="domain" description="NDT80" evidence="4">
    <location>
        <begin position="1"/>
        <end position="249"/>
    </location>
</feature>
<dbReference type="RefSeq" id="XP_007914193.1">
    <property type="nucleotide sequence ID" value="XM_007916002.1"/>
</dbReference>
<accession>R8BPJ3</accession>
<dbReference type="GO" id="GO:0045944">
    <property type="term" value="P:positive regulation of transcription by RNA polymerase II"/>
    <property type="evidence" value="ECO:0007669"/>
    <property type="project" value="TreeGrafter"/>
</dbReference>
<evidence type="ECO:0000256" key="1">
    <source>
        <dbReference type="ARBA" id="ARBA00023125"/>
    </source>
</evidence>
<dbReference type="eggNOG" id="ENOG502R1FS">
    <property type="taxonomic scope" value="Eukaryota"/>
</dbReference>
<reference evidence="6" key="1">
    <citation type="journal article" date="2013" name="Genome Announc.">
        <title>Draft genome sequence of the ascomycete Phaeoacremonium aleophilum strain UCR-PA7, a causal agent of the esca disease complex in grapevines.</title>
        <authorList>
            <person name="Blanco-Ulate B."/>
            <person name="Rolshausen P."/>
            <person name="Cantu D."/>
        </authorList>
    </citation>
    <scope>NUCLEOTIDE SEQUENCE [LARGE SCALE GENOMIC DNA]</scope>
    <source>
        <strain evidence="6">UCR-PA7</strain>
    </source>
</reference>
<feature type="compositionally biased region" description="Gly residues" evidence="3">
    <location>
        <begin position="256"/>
        <end position="267"/>
    </location>
</feature>
<dbReference type="GO" id="GO:0003677">
    <property type="term" value="F:DNA binding"/>
    <property type="evidence" value="ECO:0007669"/>
    <property type="project" value="UniProtKB-KW"/>
</dbReference>
<evidence type="ECO:0000259" key="4">
    <source>
        <dbReference type="PROSITE" id="PS51517"/>
    </source>
</evidence>
<keyword evidence="1 2" id="KW-0238">DNA-binding</keyword>
<dbReference type="Proteomes" id="UP000014074">
    <property type="component" value="Unassembled WGS sequence"/>
</dbReference>
<dbReference type="InterPro" id="IPR024061">
    <property type="entry name" value="NDT80_DNA-bd_dom"/>
</dbReference>
<dbReference type="GO" id="GO:0003700">
    <property type="term" value="F:DNA-binding transcription factor activity"/>
    <property type="evidence" value="ECO:0007669"/>
    <property type="project" value="UniProtKB-UniRule"/>
</dbReference>
<feature type="region of interest" description="Disordered" evidence="3">
    <location>
        <begin position="238"/>
        <end position="267"/>
    </location>
</feature>
<dbReference type="PROSITE" id="PS51517">
    <property type="entry name" value="NDT80"/>
    <property type="match status" value="1"/>
</dbReference>
<dbReference type="GO" id="GO:0051321">
    <property type="term" value="P:meiotic cell cycle"/>
    <property type="evidence" value="ECO:0007669"/>
    <property type="project" value="TreeGrafter"/>
</dbReference>
<feature type="DNA-binding region" description="NDT80" evidence="2">
    <location>
        <begin position="1"/>
        <end position="249"/>
    </location>
</feature>
<dbReference type="InterPro" id="IPR008967">
    <property type="entry name" value="p53-like_TF_DNA-bd_sf"/>
</dbReference>
<dbReference type="GO" id="GO:0000228">
    <property type="term" value="C:nuclear chromosome"/>
    <property type="evidence" value="ECO:0007669"/>
    <property type="project" value="TreeGrafter"/>
</dbReference>
<evidence type="ECO:0000313" key="5">
    <source>
        <dbReference type="EMBL" id="EOO01215.1"/>
    </source>
</evidence>
<dbReference type="InterPro" id="IPR037141">
    <property type="entry name" value="NDT80_DNA-bd_dom_sf"/>
</dbReference>
<dbReference type="Gene3D" id="2.60.40.1390">
    <property type="entry name" value="NDT80 DNA-binding domain"/>
    <property type="match status" value="1"/>
</dbReference>
<dbReference type="PANTHER" id="PTHR35144:SF2">
    <property type="entry name" value="MEIOSIS-SPECIFIC TRANSCRIPTION FACTOR NDT80"/>
    <property type="match status" value="1"/>
</dbReference>
<evidence type="ECO:0000256" key="2">
    <source>
        <dbReference type="PROSITE-ProRule" id="PRU00850"/>
    </source>
</evidence>
<dbReference type="AlphaFoldDB" id="R8BPJ3"/>
<dbReference type="Pfam" id="PF05224">
    <property type="entry name" value="NDT80_PhoG"/>
    <property type="match status" value="1"/>
</dbReference>
<organism evidence="5 6">
    <name type="scientific">Phaeoacremonium minimum (strain UCR-PA7)</name>
    <name type="common">Esca disease fungus</name>
    <name type="synonym">Togninia minima</name>
    <dbReference type="NCBI Taxonomy" id="1286976"/>
    <lineage>
        <taxon>Eukaryota</taxon>
        <taxon>Fungi</taxon>
        <taxon>Dikarya</taxon>
        <taxon>Ascomycota</taxon>
        <taxon>Pezizomycotina</taxon>
        <taxon>Sordariomycetes</taxon>
        <taxon>Sordariomycetidae</taxon>
        <taxon>Togniniales</taxon>
        <taxon>Togniniaceae</taxon>
        <taxon>Phaeoacremonium</taxon>
    </lineage>
</organism>
<dbReference type="InterPro" id="IPR052605">
    <property type="entry name" value="Fungal_trans_regulator"/>
</dbReference>
<dbReference type="EMBL" id="KB933041">
    <property type="protein sequence ID" value="EOO01215.1"/>
    <property type="molecule type" value="Genomic_DNA"/>
</dbReference>
<dbReference type="SUPFAM" id="SSF49417">
    <property type="entry name" value="p53-like transcription factors"/>
    <property type="match status" value="1"/>
</dbReference>
<dbReference type="KEGG" id="tmn:UCRPA7_3437"/>